<sequence>MKVWTTDCGHLLCDSAPVSRQPFVGSHDVVLNHEIFEDERANEPPNAFELLPETQQKSFVGGQKQVSTRPNNRHDSACCNAAPFESGYAPKGQQGYSSIQQLADVLAAHGFHVTTPDFFRGDPLVKMPLVISEFMNNLCINVA</sequence>
<accession>A0A4P9VVP3</accession>
<dbReference type="Proteomes" id="UP000269721">
    <property type="component" value="Unassembled WGS sequence"/>
</dbReference>
<name>A0A4P9VVP3_9FUNG</name>
<dbReference type="EMBL" id="ML000905">
    <property type="protein sequence ID" value="RKO83731.1"/>
    <property type="molecule type" value="Genomic_DNA"/>
</dbReference>
<protein>
    <submittedName>
        <fullName evidence="1">Uncharacterized protein</fullName>
    </submittedName>
</protein>
<organism evidence="1 2">
    <name type="scientific">Blyttiomyces helicus</name>
    <dbReference type="NCBI Taxonomy" id="388810"/>
    <lineage>
        <taxon>Eukaryota</taxon>
        <taxon>Fungi</taxon>
        <taxon>Fungi incertae sedis</taxon>
        <taxon>Chytridiomycota</taxon>
        <taxon>Chytridiomycota incertae sedis</taxon>
        <taxon>Chytridiomycetes</taxon>
        <taxon>Chytridiomycetes incertae sedis</taxon>
        <taxon>Blyttiomyces</taxon>
    </lineage>
</organism>
<dbReference type="OrthoDB" id="2147163at2759"/>
<keyword evidence="2" id="KW-1185">Reference proteome</keyword>
<evidence type="ECO:0000313" key="2">
    <source>
        <dbReference type="Proteomes" id="UP000269721"/>
    </source>
</evidence>
<proteinExistence type="predicted"/>
<dbReference type="AlphaFoldDB" id="A0A4P9VVP3"/>
<gene>
    <name evidence="1" type="ORF">BDK51DRAFT_49733</name>
</gene>
<evidence type="ECO:0000313" key="1">
    <source>
        <dbReference type="EMBL" id="RKO83731.1"/>
    </source>
</evidence>
<reference evidence="2" key="1">
    <citation type="journal article" date="2018" name="Nat. Microbiol.">
        <title>Leveraging single-cell genomics to expand the fungal tree of life.</title>
        <authorList>
            <person name="Ahrendt S.R."/>
            <person name="Quandt C.A."/>
            <person name="Ciobanu D."/>
            <person name="Clum A."/>
            <person name="Salamov A."/>
            <person name="Andreopoulos B."/>
            <person name="Cheng J.F."/>
            <person name="Woyke T."/>
            <person name="Pelin A."/>
            <person name="Henrissat B."/>
            <person name="Reynolds N.K."/>
            <person name="Benny G.L."/>
            <person name="Smith M.E."/>
            <person name="James T.Y."/>
            <person name="Grigoriev I.V."/>
        </authorList>
    </citation>
    <scope>NUCLEOTIDE SEQUENCE [LARGE SCALE GENOMIC DNA]</scope>
</reference>